<feature type="transmembrane region" description="Helical" evidence="8">
    <location>
        <begin position="182"/>
        <end position="209"/>
    </location>
</feature>
<feature type="transmembrane region" description="Helical" evidence="8">
    <location>
        <begin position="280"/>
        <end position="306"/>
    </location>
</feature>
<dbReference type="RefSeq" id="WP_118392135.1">
    <property type="nucleotide sequence ID" value="NZ_QRUJ01000005.1"/>
</dbReference>
<feature type="transmembrane region" description="Helical" evidence="8">
    <location>
        <begin position="343"/>
        <end position="376"/>
    </location>
</feature>
<evidence type="ECO:0000256" key="6">
    <source>
        <dbReference type="ARBA" id="ARBA00022989"/>
    </source>
</evidence>
<evidence type="ECO:0000256" key="5">
    <source>
        <dbReference type="ARBA" id="ARBA00022692"/>
    </source>
</evidence>
<evidence type="ECO:0000256" key="1">
    <source>
        <dbReference type="ARBA" id="ARBA00004651"/>
    </source>
</evidence>
<dbReference type="GO" id="GO:0005886">
    <property type="term" value="C:plasma membrane"/>
    <property type="evidence" value="ECO:0007669"/>
    <property type="project" value="UniProtKB-SubCell"/>
</dbReference>
<feature type="transmembrane region" description="Helical" evidence="8">
    <location>
        <begin position="96"/>
        <end position="118"/>
    </location>
</feature>
<dbReference type="AlphaFoldDB" id="A0A395UZ82"/>
<feature type="transmembrane region" description="Helical" evidence="8">
    <location>
        <begin position="253"/>
        <end position="274"/>
    </location>
</feature>
<evidence type="ECO:0000256" key="8">
    <source>
        <dbReference type="SAM" id="Phobius"/>
    </source>
</evidence>
<dbReference type="EMBL" id="QRUJ01000005">
    <property type="protein sequence ID" value="RGR55281.1"/>
    <property type="molecule type" value="Genomic_DNA"/>
</dbReference>
<comment type="subcellular location">
    <subcellularLocation>
        <location evidence="1">Cell membrane</location>
        <topology evidence="1">Multi-pass membrane protein</topology>
    </subcellularLocation>
</comment>
<evidence type="ECO:0000256" key="2">
    <source>
        <dbReference type="ARBA" id="ARBA00009773"/>
    </source>
</evidence>
<dbReference type="PANTHER" id="PTHR21716">
    <property type="entry name" value="TRANSMEMBRANE PROTEIN"/>
    <property type="match status" value="1"/>
</dbReference>
<organism evidence="9 10">
    <name type="scientific">Agathobacter rectalis</name>
    <dbReference type="NCBI Taxonomy" id="39491"/>
    <lineage>
        <taxon>Bacteria</taxon>
        <taxon>Bacillati</taxon>
        <taxon>Bacillota</taxon>
        <taxon>Clostridia</taxon>
        <taxon>Lachnospirales</taxon>
        <taxon>Lachnospiraceae</taxon>
        <taxon>Agathobacter</taxon>
    </lineage>
</organism>
<dbReference type="Pfam" id="PF01594">
    <property type="entry name" value="AI-2E_transport"/>
    <property type="match status" value="1"/>
</dbReference>
<proteinExistence type="inferred from homology"/>
<feature type="transmembrane region" description="Helical" evidence="8">
    <location>
        <begin position="21"/>
        <end position="38"/>
    </location>
</feature>
<dbReference type="PANTHER" id="PTHR21716:SF53">
    <property type="entry name" value="PERMEASE PERM-RELATED"/>
    <property type="match status" value="1"/>
</dbReference>
<evidence type="ECO:0000256" key="3">
    <source>
        <dbReference type="ARBA" id="ARBA00022448"/>
    </source>
</evidence>
<keyword evidence="5 8" id="KW-0812">Transmembrane</keyword>
<dbReference type="InterPro" id="IPR002549">
    <property type="entry name" value="AI-2E-like"/>
</dbReference>
<comment type="caution">
    <text evidence="9">The sequence shown here is derived from an EMBL/GenBank/DDBJ whole genome shotgun (WGS) entry which is preliminary data.</text>
</comment>
<evidence type="ECO:0000313" key="9">
    <source>
        <dbReference type="EMBL" id="RGR55281.1"/>
    </source>
</evidence>
<gene>
    <name evidence="9" type="ORF">DWY38_06910</name>
</gene>
<dbReference type="GO" id="GO:0055085">
    <property type="term" value="P:transmembrane transport"/>
    <property type="evidence" value="ECO:0007669"/>
    <property type="project" value="TreeGrafter"/>
</dbReference>
<sequence length="392" mass="43557">MEVNNKMKHTIKVSWAKGFSQFLALAGAILLVFVLFKFDAIMAQIVRIINILMPIIMGIVLAYLINPMVEFYDRKLSNSLGKVIEKKRGKKTSMRGVSILISLAIIIAIIVVLIMMVVPQLVSNITNAVSLLPDQIQDFVKKITELAKNNDKAKEIITELYNNSISYFTEWVKNNMLGQVTFVINGIMGIFGTAVNCLVALIVAIYVLLSKDTFKRQIKKLVSAFLPEHHIQVLSSILKESDKIFGGFISGKIIDSLIIGAICFVCCLILRMPYVALVSVIIGVTNVIPFFGPYIGAIPSTILIMLDSPSKGLIFLIFIIILQQVDGNIIGPKILGESTGLSPFWVVFAIFLGNGLFGVMGLFIGVPTWGVVYYLIKRYVNYRVRKKEQTHC</sequence>
<keyword evidence="6 8" id="KW-1133">Transmembrane helix</keyword>
<evidence type="ECO:0000256" key="4">
    <source>
        <dbReference type="ARBA" id="ARBA00022475"/>
    </source>
</evidence>
<reference evidence="9 10" key="1">
    <citation type="submission" date="2018-08" db="EMBL/GenBank/DDBJ databases">
        <title>A genome reference for cultivated species of the human gut microbiota.</title>
        <authorList>
            <person name="Zou Y."/>
            <person name="Xue W."/>
            <person name="Luo G."/>
        </authorList>
    </citation>
    <scope>NUCLEOTIDE SEQUENCE [LARGE SCALE GENOMIC DNA]</scope>
    <source>
        <strain evidence="9 10">AF25-15</strain>
    </source>
</reference>
<evidence type="ECO:0000256" key="7">
    <source>
        <dbReference type="ARBA" id="ARBA00023136"/>
    </source>
</evidence>
<dbReference type="Proteomes" id="UP000266066">
    <property type="component" value="Unassembled WGS sequence"/>
</dbReference>
<protein>
    <submittedName>
        <fullName evidence="9">AI-2E family transporter</fullName>
    </submittedName>
</protein>
<evidence type="ECO:0000313" key="10">
    <source>
        <dbReference type="Proteomes" id="UP000266066"/>
    </source>
</evidence>
<keyword evidence="7 8" id="KW-0472">Membrane</keyword>
<accession>A0A395UZ82</accession>
<keyword evidence="3" id="KW-0813">Transport</keyword>
<feature type="transmembrane region" description="Helical" evidence="8">
    <location>
        <begin position="44"/>
        <end position="65"/>
    </location>
</feature>
<keyword evidence="4" id="KW-1003">Cell membrane</keyword>
<name>A0A395UZ82_9FIRM</name>
<feature type="transmembrane region" description="Helical" evidence="8">
    <location>
        <begin position="313"/>
        <end position="331"/>
    </location>
</feature>
<comment type="similarity">
    <text evidence="2">Belongs to the autoinducer-2 exporter (AI-2E) (TC 2.A.86) family.</text>
</comment>